<dbReference type="PROSITE" id="PS50198">
    <property type="entry name" value="PPIC_PPIASE_2"/>
    <property type="match status" value="1"/>
</dbReference>
<protein>
    <submittedName>
        <fullName evidence="3">Parvulin-like peptidyl-prolyl isomerase</fullName>
    </submittedName>
</protein>
<dbReference type="PANTHER" id="PTHR47245">
    <property type="entry name" value="PEPTIDYLPROLYL ISOMERASE"/>
    <property type="match status" value="1"/>
</dbReference>
<dbReference type="Pfam" id="PF00639">
    <property type="entry name" value="Rotamase"/>
    <property type="match status" value="1"/>
</dbReference>
<proteinExistence type="predicted"/>
<organism evidence="3 4">
    <name type="scientific">Cuneatibacter caecimuris</name>
    <dbReference type="NCBI Taxonomy" id="1796618"/>
    <lineage>
        <taxon>Bacteria</taxon>
        <taxon>Bacillati</taxon>
        <taxon>Bacillota</taxon>
        <taxon>Clostridia</taxon>
        <taxon>Lachnospirales</taxon>
        <taxon>Lachnospiraceae</taxon>
        <taxon>Cuneatibacter</taxon>
    </lineage>
</organism>
<evidence type="ECO:0000259" key="2">
    <source>
        <dbReference type="PROSITE" id="PS50198"/>
    </source>
</evidence>
<dbReference type="AlphaFoldDB" id="A0A4Q7PMR1"/>
<evidence type="ECO:0000256" key="1">
    <source>
        <dbReference type="PROSITE-ProRule" id="PRU00278"/>
    </source>
</evidence>
<keyword evidence="1" id="KW-0697">Rotamase</keyword>
<dbReference type="EMBL" id="SGXF01000001">
    <property type="protein sequence ID" value="RZT02134.1"/>
    <property type="molecule type" value="Genomic_DNA"/>
</dbReference>
<dbReference type="InterPro" id="IPR046357">
    <property type="entry name" value="PPIase_dom_sf"/>
</dbReference>
<dbReference type="Gene3D" id="3.10.50.40">
    <property type="match status" value="1"/>
</dbReference>
<feature type="domain" description="PpiC" evidence="2">
    <location>
        <begin position="154"/>
        <end position="249"/>
    </location>
</feature>
<gene>
    <name evidence="3" type="ORF">EV209_0241</name>
</gene>
<dbReference type="Proteomes" id="UP000292927">
    <property type="component" value="Unassembled WGS sequence"/>
</dbReference>
<accession>A0A4Q7PMR1</accession>
<comment type="caution">
    <text evidence="3">The sequence shown here is derived from an EMBL/GenBank/DDBJ whole genome shotgun (WGS) entry which is preliminary data.</text>
</comment>
<dbReference type="SUPFAM" id="SSF54534">
    <property type="entry name" value="FKBP-like"/>
    <property type="match status" value="1"/>
</dbReference>
<reference evidence="3 4" key="1">
    <citation type="submission" date="2019-02" db="EMBL/GenBank/DDBJ databases">
        <title>Genomic Encyclopedia of Type Strains, Phase IV (KMG-IV): sequencing the most valuable type-strain genomes for metagenomic binning, comparative biology and taxonomic classification.</title>
        <authorList>
            <person name="Goeker M."/>
        </authorList>
    </citation>
    <scope>NUCLEOTIDE SEQUENCE [LARGE SCALE GENOMIC DNA]</scope>
    <source>
        <strain evidence="3 4">DSM 29486</strain>
    </source>
</reference>
<keyword evidence="1 3" id="KW-0413">Isomerase</keyword>
<dbReference type="PANTHER" id="PTHR47245:SF2">
    <property type="entry name" value="PEPTIDYL-PROLYL CIS-TRANS ISOMERASE HP_0175-RELATED"/>
    <property type="match status" value="1"/>
</dbReference>
<keyword evidence="4" id="KW-1185">Reference proteome</keyword>
<sequence>MAVEWKPGREALFTVSGNEFPMPEAKILLMEYQYGMEKEYSQSGASEFWKQKTQSGETFEEYLKNQYVLDELIFLKTLNLLWEEKKPAEFSPEAEKAAADAGKAYYLQMTGPEKEMSGASEEDAVNLMRQYRKAELMQEALTAHMNQEVSQEEARVISISHILLRADPGDQAGREIARGVAERLLEQIRGGEDFDSLAAQYNQDSRTRYVIARGETEEAFEKMAFSLESGEVGEAVETENGFEIIKVLNSYEEALTASNREKIREARVRSAWQEECREYLKDKSVAVNTSSWENAQLQESQERSEKRFFEVYRTYFPES</sequence>
<evidence type="ECO:0000313" key="4">
    <source>
        <dbReference type="Proteomes" id="UP000292927"/>
    </source>
</evidence>
<dbReference type="InterPro" id="IPR050245">
    <property type="entry name" value="PrsA_foldase"/>
</dbReference>
<dbReference type="InterPro" id="IPR000297">
    <property type="entry name" value="PPIase_PpiC"/>
</dbReference>
<name>A0A4Q7PMR1_9FIRM</name>
<dbReference type="GO" id="GO:0003755">
    <property type="term" value="F:peptidyl-prolyl cis-trans isomerase activity"/>
    <property type="evidence" value="ECO:0007669"/>
    <property type="project" value="UniProtKB-KW"/>
</dbReference>
<evidence type="ECO:0000313" key="3">
    <source>
        <dbReference type="EMBL" id="RZT02134.1"/>
    </source>
</evidence>